<gene>
    <name evidence="2" type="ORF">PsYK624_148160</name>
</gene>
<evidence type="ECO:0000256" key="1">
    <source>
        <dbReference type="SAM" id="MobiDB-lite"/>
    </source>
</evidence>
<protein>
    <submittedName>
        <fullName evidence="2">Uncharacterized protein</fullName>
    </submittedName>
</protein>
<dbReference type="AlphaFoldDB" id="A0A9P3GML6"/>
<dbReference type="EMBL" id="BPQB01000090">
    <property type="protein sequence ID" value="GJE98583.1"/>
    <property type="molecule type" value="Genomic_DNA"/>
</dbReference>
<evidence type="ECO:0000313" key="3">
    <source>
        <dbReference type="Proteomes" id="UP000703269"/>
    </source>
</evidence>
<name>A0A9P3GML6_9APHY</name>
<accession>A0A9P3GML6</accession>
<sequence>MAVVYIQVATSRVRSQSQNGSDGLAFSFSSTIRRESWLNQSASELEAVTIRTQGRARRSSPEILVPSPRICRQKSQM</sequence>
<evidence type="ECO:0000313" key="2">
    <source>
        <dbReference type="EMBL" id="GJE98583.1"/>
    </source>
</evidence>
<reference evidence="2 3" key="1">
    <citation type="submission" date="2021-08" db="EMBL/GenBank/DDBJ databases">
        <title>Draft Genome Sequence of Phanerochaete sordida strain YK-624.</title>
        <authorList>
            <person name="Mori T."/>
            <person name="Dohra H."/>
            <person name="Suzuki T."/>
            <person name="Kawagishi H."/>
            <person name="Hirai H."/>
        </authorList>
    </citation>
    <scope>NUCLEOTIDE SEQUENCE [LARGE SCALE GENOMIC DNA]</scope>
    <source>
        <strain evidence="2 3">YK-624</strain>
    </source>
</reference>
<comment type="caution">
    <text evidence="2">The sequence shown here is derived from an EMBL/GenBank/DDBJ whole genome shotgun (WGS) entry which is preliminary data.</text>
</comment>
<proteinExistence type="predicted"/>
<feature type="region of interest" description="Disordered" evidence="1">
    <location>
        <begin position="51"/>
        <end position="77"/>
    </location>
</feature>
<dbReference type="Proteomes" id="UP000703269">
    <property type="component" value="Unassembled WGS sequence"/>
</dbReference>
<keyword evidence="3" id="KW-1185">Reference proteome</keyword>
<organism evidence="2 3">
    <name type="scientific">Phanerochaete sordida</name>
    <dbReference type="NCBI Taxonomy" id="48140"/>
    <lineage>
        <taxon>Eukaryota</taxon>
        <taxon>Fungi</taxon>
        <taxon>Dikarya</taxon>
        <taxon>Basidiomycota</taxon>
        <taxon>Agaricomycotina</taxon>
        <taxon>Agaricomycetes</taxon>
        <taxon>Polyporales</taxon>
        <taxon>Phanerochaetaceae</taxon>
        <taxon>Phanerochaete</taxon>
    </lineage>
</organism>